<keyword evidence="7" id="KW-1185">Reference proteome</keyword>
<keyword evidence="2 4" id="KW-0238">DNA-binding</keyword>
<evidence type="ECO:0000313" key="7">
    <source>
        <dbReference type="Proteomes" id="UP000186218"/>
    </source>
</evidence>
<dbReference type="PANTHER" id="PTHR30055:SF234">
    <property type="entry name" value="HTH-TYPE TRANSCRIPTIONAL REGULATOR BETI"/>
    <property type="match status" value="1"/>
</dbReference>
<dbReference type="InterPro" id="IPR050109">
    <property type="entry name" value="HTH-type_TetR-like_transc_reg"/>
</dbReference>
<keyword evidence="1" id="KW-0805">Transcription regulation</keyword>
<dbReference type="InterPro" id="IPR040611">
    <property type="entry name" value="AlkX_C"/>
</dbReference>
<dbReference type="InterPro" id="IPR001647">
    <property type="entry name" value="HTH_TetR"/>
</dbReference>
<gene>
    <name evidence="6" type="ORF">SAMN05445060_3028</name>
</gene>
<evidence type="ECO:0000313" key="6">
    <source>
        <dbReference type="EMBL" id="SIS15143.1"/>
    </source>
</evidence>
<sequence>MSRDEAFVGRANSLLKDMVVDVTLDLVRTAGWANLRMNAIAERVGVSKPTLYKHFSSKDQLAKVYLDREVDIMIEVAQAAIDRHPDNPERALREGLRSVLVELAKNPVITAVLASDRATAALLPVVTTNGERMISRAASEFVPIVRKAMPGITDADAHAYADTMVRVLVSHAILPTRSVDHSADLILRVAIPVLRGHQPPELTEQPIPTAFAEENIDV</sequence>
<dbReference type="Gene3D" id="1.10.357.10">
    <property type="entry name" value="Tetracycline Repressor, domain 2"/>
    <property type="match status" value="1"/>
</dbReference>
<name>A0A1N7GRC1_9NOCA</name>
<dbReference type="Pfam" id="PF18556">
    <property type="entry name" value="TetR_C_35"/>
    <property type="match status" value="1"/>
</dbReference>
<dbReference type="PROSITE" id="PS50977">
    <property type="entry name" value="HTH_TETR_2"/>
    <property type="match status" value="1"/>
</dbReference>
<organism evidence="6 7">
    <name type="scientific">Williamsia sterculiae</name>
    <dbReference type="NCBI Taxonomy" id="1344003"/>
    <lineage>
        <taxon>Bacteria</taxon>
        <taxon>Bacillati</taxon>
        <taxon>Actinomycetota</taxon>
        <taxon>Actinomycetes</taxon>
        <taxon>Mycobacteriales</taxon>
        <taxon>Nocardiaceae</taxon>
        <taxon>Williamsia</taxon>
    </lineage>
</organism>
<accession>A0A1N7GRC1</accession>
<keyword evidence="3" id="KW-0804">Transcription</keyword>
<evidence type="ECO:0000256" key="4">
    <source>
        <dbReference type="PROSITE-ProRule" id="PRU00335"/>
    </source>
</evidence>
<dbReference type="Pfam" id="PF00440">
    <property type="entry name" value="TetR_N"/>
    <property type="match status" value="1"/>
</dbReference>
<dbReference type="AlphaFoldDB" id="A0A1N7GRC1"/>
<dbReference type="PRINTS" id="PR00455">
    <property type="entry name" value="HTHTETR"/>
</dbReference>
<dbReference type="InterPro" id="IPR009057">
    <property type="entry name" value="Homeodomain-like_sf"/>
</dbReference>
<evidence type="ECO:0000256" key="3">
    <source>
        <dbReference type="ARBA" id="ARBA00023163"/>
    </source>
</evidence>
<reference evidence="6 7" key="1">
    <citation type="submission" date="2017-01" db="EMBL/GenBank/DDBJ databases">
        <authorList>
            <person name="Mah S.A."/>
            <person name="Swanson W.J."/>
            <person name="Moy G.W."/>
            <person name="Vacquier V.D."/>
        </authorList>
    </citation>
    <scope>NUCLEOTIDE SEQUENCE [LARGE SCALE GENOMIC DNA]</scope>
    <source>
        <strain evidence="6 7">CPCC 203464</strain>
    </source>
</reference>
<dbReference type="PANTHER" id="PTHR30055">
    <property type="entry name" value="HTH-TYPE TRANSCRIPTIONAL REGULATOR RUTR"/>
    <property type="match status" value="1"/>
</dbReference>
<evidence type="ECO:0000259" key="5">
    <source>
        <dbReference type="PROSITE" id="PS50977"/>
    </source>
</evidence>
<feature type="DNA-binding region" description="H-T-H motif" evidence="4">
    <location>
        <begin position="36"/>
        <end position="55"/>
    </location>
</feature>
<dbReference type="GO" id="GO:0000976">
    <property type="term" value="F:transcription cis-regulatory region binding"/>
    <property type="evidence" value="ECO:0007669"/>
    <property type="project" value="TreeGrafter"/>
</dbReference>
<feature type="domain" description="HTH tetR-type" evidence="5">
    <location>
        <begin position="13"/>
        <end position="73"/>
    </location>
</feature>
<proteinExistence type="predicted"/>
<evidence type="ECO:0000256" key="1">
    <source>
        <dbReference type="ARBA" id="ARBA00023015"/>
    </source>
</evidence>
<dbReference type="Proteomes" id="UP000186218">
    <property type="component" value="Unassembled WGS sequence"/>
</dbReference>
<dbReference type="OrthoDB" id="4371863at2"/>
<protein>
    <submittedName>
        <fullName evidence="6">Transcriptional regulator, TetR family</fullName>
    </submittedName>
</protein>
<dbReference type="SUPFAM" id="SSF46689">
    <property type="entry name" value="Homeodomain-like"/>
    <property type="match status" value="1"/>
</dbReference>
<evidence type="ECO:0000256" key="2">
    <source>
        <dbReference type="ARBA" id="ARBA00023125"/>
    </source>
</evidence>
<dbReference type="STRING" id="1344003.SAMN05445060_3028"/>
<dbReference type="EMBL" id="FTNT01000009">
    <property type="protein sequence ID" value="SIS15143.1"/>
    <property type="molecule type" value="Genomic_DNA"/>
</dbReference>
<dbReference type="GO" id="GO:0003700">
    <property type="term" value="F:DNA-binding transcription factor activity"/>
    <property type="evidence" value="ECO:0007669"/>
    <property type="project" value="TreeGrafter"/>
</dbReference>
<dbReference type="RefSeq" id="WP_076480981.1">
    <property type="nucleotide sequence ID" value="NZ_FTNT01000009.1"/>
</dbReference>